<feature type="transmembrane region" description="Helical" evidence="1">
    <location>
        <begin position="32"/>
        <end position="52"/>
    </location>
</feature>
<dbReference type="RefSeq" id="WP_344707290.1">
    <property type="nucleotide sequence ID" value="NZ_BAABBQ010000001.1"/>
</dbReference>
<keyword evidence="1" id="KW-0472">Membrane</keyword>
<accession>A0ABP7T2X0</accession>
<comment type="caution">
    <text evidence="2">The sequence shown here is derived from an EMBL/GenBank/DDBJ whole genome shotgun (WGS) entry which is preliminary data.</text>
</comment>
<sequence>MTILGAFVSALVMTALHGAIANFIFKRFASPRIAAVAAFWLAFGAAGGRYAYAGAPSVEVLIALAAVGGAGLALFLLWYGLLRRPPAVADAGEH</sequence>
<gene>
    <name evidence="2" type="ORF">GCM10022280_20210</name>
</gene>
<keyword evidence="1" id="KW-1133">Transmembrane helix</keyword>
<evidence type="ECO:0000313" key="2">
    <source>
        <dbReference type="EMBL" id="GAA4019991.1"/>
    </source>
</evidence>
<name>A0ABP7T2X0_9SPHN</name>
<feature type="transmembrane region" description="Helical" evidence="1">
    <location>
        <begin position="58"/>
        <end position="79"/>
    </location>
</feature>
<evidence type="ECO:0000313" key="3">
    <source>
        <dbReference type="Proteomes" id="UP001500235"/>
    </source>
</evidence>
<dbReference type="Proteomes" id="UP001500235">
    <property type="component" value="Unassembled WGS sequence"/>
</dbReference>
<organism evidence="2 3">
    <name type="scientific">Sphingomonas swuensis</name>
    <dbReference type="NCBI Taxonomy" id="977800"/>
    <lineage>
        <taxon>Bacteria</taxon>
        <taxon>Pseudomonadati</taxon>
        <taxon>Pseudomonadota</taxon>
        <taxon>Alphaproteobacteria</taxon>
        <taxon>Sphingomonadales</taxon>
        <taxon>Sphingomonadaceae</taxon>
        <taxon>Sphingomonas</taxon>
    </lineage>
</organism>
<feature type="transmembrane region" description="Helical" evidence="1">
    <location>
        <begin position="6"/>
        <end position="25"/>
    </location>
</feature>
<keyword evidence="3" id="KW-1185">Reference proteome</keyword>
<dbReference type="EMBL" id="BAABBQ010000001">
    <property type="protein sequence ID" value="GAA4019991.1"/>
    <property type="molecule type" value="Genomic_DNA"/>
</dbReference>
<reference evidence="3" key="1">
    <citation type="journal article" date="2019" name="Int. J. Syst. Evol. Microbiol.">
        <title>The Global Catalogue of Microorganisms (GCM) 10K type strain sequencing project: providing services to taxonomists for standard genome sequencing and annotation.</title>
        <authorList>
            <consortium name="The Broad Institute Genomics Platform"/>
            <consortium name="The Broad Institute Genome Sequencing Center for Infectious Disease"/>
            <person name="Wu L."/>
            <person name="Ma J."/>
        </authorList>
    </citation>
    <scope>NUCLEOTIDE SEQUENCE [LARGE SCALE GENOMIC DNA]</scope>
    <source>
        <strain evidence="3">JCM 17563</strain>
    </source>
</reference>
<proteinExistence type="predicted"/>
<keyword evidence="1" id="KW-0812">Transmembrane</keyword>
<evidence type="ECO:0000256" key="1">
    <source>
        <dbReference type="SAM" id="Phobius"/>
    </source>
</evidence>
<protein>
    <submittedName>
        <fullName evidence="2">Uncharacterized protein</fullName>
    </submittedName>
</protein>